<evidence type="ECO:0000256" key="4">
    <source>
        <dbReference type="ARBA" id="ARBA00022782"/>
    </source>
</evidence>
<dbReference type="Pfam" id="PF12287">
    <property type="entry name" value="Caprin-1_C"/>
    <property type="match status" value="1"/>
</dbReference>
<comment type="similarity">
    <text evidence="2">Belongs to the caprin family.</text>
</comment>
<reference evidence="11" key="3">
    <citation type="submission" date="2025-09" db="UniProtKB">
        <authorList>
            <consortium name="Ensembl"/>
        </authorList>
    </citation>
    <scope>IDENTIFICATION</scope>
</reference>
<evidence type="ECO:0000256" key="5">
    <source>
        <dbReference type="ARBA" id="ARBA00022884"/>
    </source>
</evidence>
<reference evidence="11" key="1">
    <citation type="submission" date="2021-04" db="EMBL/GenBank/DDBJ databases">
        <authorList>
            <consortium name="Wellcome Sanger Institute Data Sharing"/>
        </authorList>
    </citation>
    <scope>NUCLEOTIDE SEQUENCE [LARGE SCALE GENOMIC DNA]</scope>
</reference>
<dbReference type="PANTHER" id="PTHR22922">
    <property type="entry name" value="GPI-ANCHORED PROTEIN P137"/>
    <property type="match status" value="1"/>
</dbReference>
<evidence type="ECO:0000256" key="1">
    <source>
        <dbReference type="ARBA" id="ARBA00004496"/>
    </source>
</evidence>
<feature type="domain" description="Cytoplasmic activation/proliferation-associated protein-1 C term" evidence="9">
    <location>
        <begin position="301"/>
        <end position="608"/>
    </location>
</feature>
<evidence type="ECO:0000256" key="8">
    <source>
        <dbReference type="SAM" id="MobiDB-lite"/>
    </source>
</evidence>
<evidence type="ECO:0000256" key="7">
    <source>
        <dbReference type="SAM" id="Coils"/>
    </source>
</evidence>
<dbReference type="AlphaFoldDB" id="A0A671UGM1"/>
<evidence type="ECO:0000256" key="3">
    <source>
        <dbReference type="ARBA" id="ARBA00022490"/>
    </source>
</evidence>
<dbReference type="GO" id="GO:0005509">
    <property type="term" value="F:calcium ion binding"/>
    <property type="evidence" value="ECO:0007669"/>
    <property type="project" value="Ensembl"/>
</dbReference>
<feature type="compositionally biased region" description="Polar residues" evidence="8">
    <location>
        <begin position="567"/>
        <end position="598"/>
    </location>
</feature>
<keyword evidence="12" id="KW-1185">Reference proteome</keyword>
<accession>A0A671UGM1</accession>
<organism evidence="11 12">
    <name type="scientific">Sparus aurata</name>
    <name type="common">Gilthead sea bream</name>
    <dbReference type="NCBI Taxonomy" id="8175"/>
    <lineage>
        <taxon>Eukaryota</taxon>
        <taxon>Metazoa</taxon>
        <taxon>Chordata</taxon>
        <taxon>Craniata</taxon>
        <taxon>Vertebrata</taxon>
        <taxon>Euteleostomi</taxon>
        <taxon>Actinopterygii</taxon>
        <taxon>Neopterygii</taxon>
        <taxon>Teleostei</taxon>
        <taxon>Neoteleostei</taxon>
        <taxon>Acanthomorphata</taxon>
        <taxon>Eupercaria</taxon>
        <taxon>Spariformes</taxon>
        <taxon>Sparidae</taxon>
        <taxon>Sparus</taxon>
    </lineage>
</organism>
<keyword evidence="5" id="KW-0694">RNA-binding</keyword>
<dbReference type="GO" id="GO:0042802">
    <property type="term" value="F:identical protein binding"/>
    <property type="evidence" value="ECO:0007669"/>
    <property type="project" value="Ensembl"/>
</dbReference>
<dbReference type="GeneTree" id="ENSGT00940000153438"/>
<dbReference type="GO" id="GO:0005737">
    <property type="term" value="C:cytoplasm"/>
    <property type="evidence" value="ECO:0007669"/>
    <property type="project" value="UniProtKB-SubCell"/>
</dbReference>
<protein>
    <submittedName>
        <fullName evidence="11">Cell cycle associated protein 1a</fullName>
    </submittedName>
</protein>
<feature type="compositionally biased region" description="Polar residues" evidence="8">
    <location>
        <begin position="472"/>
        <end position="481"/>
    </location>
</feature>
<keyword evidence="6" id="KW-0652">Protein synthesis inhibitor</keyword>
<dbReference type="InterPro" id="IPR028816">
    <property type="entry name" value="Caprin"/>
</dbReference>
<feature type="coiled-coil region" evidence="7">
    <location>
        <begin position="48"/>
        <end position="75"/>
    </location>
</feature>
<evidence type="ECO:0000259" key="10">
    <source>
        <dbReference type="Pfam" id="PF18293"/>
    </source>
</evidence>
<dbReference type="Pfam" id="PF18293">
    <property type="entry name" value="Caprin-1_dimer"/>
    <property type="match status" value="1"/>
</dbReference>
<feature type="domain" description="Caprin-1 dimerization" evidence="10">
    <location>
        <begin position="119"/>
        <end position="235"/>
    </location>
</feature>
<evidence type="ECO:0000256" key="6">
    <source>
        <dbReference type="ARBA" id="ARBA00023193"/>
    </source>
</evidence>
<feature type="region of interest" description="Disordered" evidence="8">
    <location>
        <begin position="445"/>
        <end position="619"/>
    </location>
</feature>
<feature type="compositionally biased region" description="Low complexity" evidence="8">
    <location>
        <begin position="533"/>
        <end position="546"/>
    </location>
</feature>
<evidence type="ECO:0000259" key="9">
    <source>
        <dbReference type="Pfam" id="PF12287"/>
    </source>
</evidence>
<dbReference type="InterPro" id="IPR041637">
    <property type="entry name" value="Caprin-1_dimer"/>
</dbReference>
<dbReference type="GO" id="GO:0030154">
    <property type="term" value="P:cell differentiation"/>
    <property type="evidence" value="ECO:0007669"/>
    <property type="project" value="UniProtKB-KW"/>
</dbReference>
<keyword evidence="3" id="KW-0963">Cytoplasm</keyword>
<proteinExistence type="inferred from homology"/>
<sequence length="619" mass="67923">MYLPRVSVINTQIGMPSAMVGNSAVQSATPELGNGNHCETMKQVLAVVDKKVRNMEKKKSKLDDYQAKKDKGERLNQDQLEALAKYQEISNNLEFARELQKSFMALGQDVQKAVKKSARREQLQREEGEQRRLKTVLELQFLLDQMGEDSIRQELKRPDATGSPLLTDADLTSLDEFYKLVGPDRNYDVRLTDQYEEASVHLWELLEGRDKAVAGTTYKSLKETLDKVLLSGYFDRAQTHQNGTCEEEEEKEDQTVVAETKAMVNSLEHQPPAQLATEPTVTVDHGPPNPPSDPVVRKQVVQDLMAQMQGTYNFMQDSMLEFDGHALDPAIVSAQPMKPRQTVDLQQMGCPPTLSEARLLPTSAVSGPQESSQVSRVATKWLERLVCFDLAERESGSMSLSSEQSPAPCSLSSAFPPVSKPPHSGGINVNAAPFQSVQAVFNMNAPVPPVTDGQADPLKQPSQFPGGYGPGFSSQSESTVDQPEIPQETLQSVVSGFQPQDPVMPSAGGHEEPSPAAGFGQPGQSFYNSRAVPRGGPRTGRGMMNGYRGSSNGFRGGYEGYRPPFSNAPSSGYGQTQFNTSRDYSNNTYQREGYQQNYKRGAAQGPRGLSRGNAQAMRS</sequence>
<evidence type="ECO:0000313" key="11">
    <source>
        <dbReference type="Ensembl" id="ENSSAUP00010011834.1"/>
    </source>
</evidence>
<keyword evidence="4" id="KW-0221">Differentiation</keyword>
<dbReference type="GO" id="GO:0003723">
    <property type="term" value="F:RNA binding"/>
    <property type="evidence" value="ECO:0007669"/>
    <property type="project" value="UniProtKB-KW"/>
</dbReference>
<reference evidence="11" key="2">
    <citation type="submission" date="2025-08" db="UniProtKB">
        <authorList>
            <consortium name="Ensembl"/>
        </authorList>
    </citation>
    <scope>IDENTIFICATION</scope>
</reference>
<comment type="subcellular location">
    <subcellularLocation>
        <location evidence="1">Cytoplasm</location>
    </subcellularLocation>
</comment>
<dbReference type="PANTHER" id="PTHR22922:SF3">
    <property type="entry name" value="CAPRIN-1"/>
    <property type="match status" value="1"/>
</dbReference>
<dbReference type="Ensembl" id="ENSSAUT00010012598.1">
    <property type="protein sequence ID" value="ENSSAUP00010011834.1"/>
    <property type="gene ID" value="ENSSAUG00010004436.1"/>
</dbReference>
<keyword evidence="7" id="KW-0175">Coiled coil</keyword>
<dbReference type="GO" id="GO:0017148">
    <property type="term" value="P:negative regulation of translation"/>
    <property type="evidence" value="ECO:0007669"/>
    <property type="project" value="UniProtKB-KW"/>
</dbReference>
<dbReference type="InParanoid" id="A0A671UGM1"/>
<dbReference type="Proteomes" id="UP000472265">
    <property type="component" value="Chromosome 4"/>
</dbReference>
<evidence type="ECO:0000313" key="12">
    <source>
        <dbReference type="Proteomes" id="UP000472265"/>
    </source>
</evidence>
<name>A0A671UGM1_SPAAU</name>
<feature type="compositionally biased region" description="Polar residues" evidence="8">
    <location>
        <begin position="488"/>
        <end position="498"/>
    </location>
</feature>
<evidence type="ECO:0000256" key="2">
    <source>
        <dbReference type="ARBA" id="ARBA00007950"/>
    </source>
</evidence>
<gene>
    <name evidence="11" type="primary">CAPRIN1</name>
    <name evidence="11" type="synonym">caprin1a</name>
</gene>
<dbReference type="InterPro" id="IPR022070">
    <property type="entry name" value="Caprin-1_C"/>
</dbReference>